<evidence type="ECO:0000313" key="1">
    <source>
        <dbReference type="EMBL" id="MCH1625538.1"/>
    </source>
</evidence>
<dbReference type="InterPro" id="IPR014254">
    <property type="entry name" value="Spore_coat_YutH"/>
</dbReference>
<evidence type="ECO:0000313" key="2">
    <source>
        <dbReference type="Proteomes" id="UP001431131"/>
    </source>
</evidence>
<dbReference type="InterPro" id="IPR011009">
    <property type="entry name" value="Kinase-like_dom_sf"/>
</dbReference>
<proteinExistence type="predicted"/>
<dbReference type="PANTHER" id="PTHR39179:SF2">
    <property type="entry name" value="ENDOSPORE COAT-ASSOCIATED PROTEIN YUTH"/>
    <property type="match status" value="1"/>
</dbReference>
<dbReference type="InterPro" id="IPR047175">
    <property type="entry name" value="CotS-like"/>
</dbReference>
<comment type="caution">
    <text evidence="1">The sequence shown here is derived from an EMBL/GenBank/DDBJ whole genome shotgun (WGS) entry which is preliminary data.</text>
</comment>
<keyword evidence="1" id="KW-0167">Capsid protein</keyword>
<organism evidence="1 2">
    <name type="scientific">Fredinandcohnia quinoae</name>
    <dbReference type="NCBI Taxonomy" id="2918902"/>
    <lineage>
        <taxon>Bacteria</taxon>
        <taxon>Bacillati</taxon>
        <taxon>Bacillota</taxon>
        <taxon>Bacilli</taxon>
        <taxon>Bacillales</taxon>
        <taxon>Bacillaceae</taxon>
        <taxon>Fredinandcohnia</taxon>
    </lineage>
</organism>
<dbReference type="EMBL" id="JAKTTI010000011">
    <property type="protein sequence ID" value="MCH1625538.1"/>
    <property type="molecule type" value="Genomic_DNA"/>
</dbReference>
<accession>A0AAW5DYU3</accession>
<gene>
    <name evidence="1" type="primary">yutH</name>
    <name evidence="1" type="ORF">MJG50_09375</name>
</gene>
<protein>
    <submittedName>
        <fullName evidence="1">Spore coat protein YutH</fullName>
    </submittedName>
</protein>
<dbReference type="Proteomes" id="UP001431131">
    <property type="component" value="Unassembled WGS sequence"/>
</dbReference>
<keyword evidence="2" id="KW-1185">Reference proteome</keyword>
<reference evidence="1" key="1">
    <citation type="submission" date="2022-02" db="EMBL/GenBank/DDBJ databases">
        <title>Fredinandcohnia quinoae sp. nov. isolated from Chenopodium quinoa seeds.</title>
        <authorList>
            <person name="Saati-Santamaria Z."/>
            <person name="Flores-Felix J.D."/>
            <person name="Igual J.M."/>
            <person name="Velazquez E."/>
            <person name="Garcia-Fraile P."/>
            <person name="Martinez-Molina E."/>
        </authorList>
    </citation>
    <scope>NUCLEOTIDE SEQUENCE</scope>
    <source>
        <strain evidence="1">SECRCQ15</strain>
    </source>
</reference>
<dbReference type="SUPFAM" id="SSF56112">
    <property type="entry name" value="Protein kinase-like (PK-like)"/>
    <property type="match status" value="1"/>
</dbReference>
<dbReference type="RefSeq" id="WP_240255103.1">
    <property type="nucleotide sequence ID" value="NZ_JAKTTI010000011.1"/>
</dbReference>
<dbReference type="Gene3D" id="3.90.1200.10">
    <property type="match status" value="1"/>
</dbReference>
<name>A0AAW5DYU3_9BACI</name>
<dbReference type="NCBIfam" id="TIGR02905">
    <property type="entry name" value="spore_yutH"/>
    <property type="match status" value="1"/>
</dbReference>
<sequence length="334" mass="40265">MKEALYENYNLRIDKTINFFGFEGFFYRNILYCIVPNSNLELEEIFELKQMSDYLIQNGDIRVASILPTTSGQLISTINEQNSIVVRCPVHDRRTSESIGKELARFHKKGRSFPYRVTRLSRIGQWKYLWEKRLDQMEMFWKEKVRQHPENSFERLFVEAFPYYIGLTENAIQYLVDTELDEYPAPIDSATICHHRFTEMTWDKNYFFKLPTDWVYDHYTRDIAEYIRDQHSIGETKINNQIYHFMNDYERVSPLSPFSWRLLYARLLFPLHFFECIEGYYLVSSEEKMKREEQRLTTIINDSSDHERFLSNFFNQVGVQKRKLNLPDVSWLAR</sequence>
<dbReference type="AlphaFoldDB" id="A0AAW5DYU3"/>
<dbReference type="GO" id="GO:0042601">
    <property type="term" value="C:endospore-forming forespore"/>
    <property type="evidence" value="ECO:0007669"/>
    <property type="project" value="TreeGrafter"/>
</dbReference>
<keyword evidence="1" id="KW-0946">Virion</keyword>
<dbReference type="PANTHER" id="PTHR39179">
    <property type="entry name" value="SPORE COAT PROTEIN I"/>
    <property type="match status" value="1"/>
</dbReference>